<gene>
    <name evidence="1" type="ORF">GALL_495410</name>
</gene>
<reference evidence="1" key="1">
    <citation type="submission" date="2016-10" db="EMBL/GenBank/DDBJ databases">
        <title>Sequence of Gallionella enrichment culture.</title>
        <authorList>
            <person name="Poehlein A."/>
            <person name="Muehling M."/>
            <person name="Daniel R."/>
        </authorList>
    </citation>
    <scope>NUCLEOTIDE SEQUENCE</scope>
</reference>
<accession>A0A1J5PBZ7</accession>
<dbReference type="AlphaFoldDB" id="A0A1J5PBZ7"/>
<protein>
    <submittedName>
        <fullName evidence="1">Uncharacterized protein</fullName>
    </submittedName>
</protein>
<evidence type="ECO:0000313" key="1">
    <source>
        <dbReference type="EMBL" id="OIQ68862.1"/>
    </source>
</evidence>
<name>A0A1J5PBZ7_9ZZZZ</name>
<proteinExistence type="predicted"/>
<sequence length="401" mass="43908">MPHHVIFDLDAVAAVHVAGHARDIERFAAIVALDDGNHLRRHLAFVHQAPDAQGGLQAQRNVGLHVRKLFLNELRRRERAVELLAVERVLPRTVHAVFRGPHRAPGNAVAGAVEAAERSLQAGNVGQQRALRHLHAFHHDFAGDGSPQAQLAGDLRSRKALHALLENESANLVVVFRRFRPHHEHVGDRRVGNPHLGTGQPVAVGRLLGASLHAAGIGPGIRLGQTETADPFAGGELRQIFLALVLVAIRVDRVHDQGRLHRIHRAIAGIDTLDLARDEAVGDVARIGAAIFLRQGDADQAEFAHLVKDVAIDPLFQIGLGDARQQLVLRIGPRSVADHALVFGELLVEHERIVPLETYRGRLVLGLRAYAHENSFRIIMFILKREAQKRNYVGFVIPGGG</sequence>
<comment type="caution">
    <text evidence="1">The sequence shown here is derived from an EMBL/GenBank/DDBJ whole genome shotgun (WGS) entry which is preliminary data.</text>
</comment>
<dbReference type="EMBL" id="MLJW01005059">
    <property type="protein sequence ID" value="OIQ68862.1"/>
    <property type="molecule type" value="Genomic_DNA"/>
</dbReference>
<organism evidence="1">
    <name type="scientific">mine drainage metagenome</name>
    <dbReference type="NCBI Taxonomy" id="410659"/>
    <lineage>
        <taxon>unclassified sequences</taxon>
        <taxon>metagenomes</taxon>
        <taxon>ecological metagenomes</taxon>
    </lineage>
</organism>